<dbReference type="Gene3D" id="1.20.1270.60">
    <property type="entry name" value="Arfaptin homology (AH) domain/BAR domain"/>
    <property type="match status" value="1"/>
</dbReference>
<feature type="compositionally biased region" description="Acidic residues" evidence="2">
    <location>
        <begin position="964"/>
        <end position="973"/>
    </location>
</feature>
<feature type="compositionally biased region" description="Basic and acidic residues" evidence="2">
    <location>
        <begin position="703"/>
        <end position="714"/>
    </location>
</feature>
<feature type="compositionally biased region" description="Low complexity" evidence="2">
    <location>
        <begin position="614"/>
        <end position="626"/>
    </location>
</feature>
<feature type="region of interest" description="Disordered" evidence="2">
    <location>
        <begin position="327"/>
        <end position="656"/>
    </location>
</feature>
<dbReference type="InterPro" id="IPR027267">
    <property type="entry name" value="AH/BAR_dom_sf"/>
</dbReference>
<feature type="compositionally biased region" description="Polar residues" evidence="2">
    <location>
        <begin position="639"/>
        <end position="649"/>
    </location>
</feature>
<sequence length="987" mass="106332">MVHRPSDSRLLSNLLTHEKEYSKQLSSLLERSQSSLASFSAFASASSPPSSQVIISVAGALAGADEALKNYAYAVEQWQQQLKALQELEEDVATIMRDREILVSRLIKVSKSQRSSREVTFGSSSSTSSLSFTVKPEVVVGSKLAAAQTELQACEAHLATKERELDVFRIAAIRSGLQLRCQAMVECGWAWGEMGKEGLRALELFDGPMPNGNAFYPTPRSSRSFHKPLPDPYSDQPSSDHSSLAPSQSASQVAGAYDLSRVQSPPFFRDDNGRPYTLHIPPAHRASEFTFPNGTARSPEQEEEGGGSSVGEDEGAQEMVVHENERFLRKRKGKAPAHLRAVSESVPRRQSHFPSSISDSHLIYPPPDKKERHRKGSVFGTIAALFHSKPKHVDEDELSASSPGKWSTRTDKNLRKARRGGDSDDESNYSGFSAPPPPPIIPPPSPSGPPLSSRPSQRLKKKAKRGSVQVQASSSLATVEERAWATDGEQSPTPRRSKPRHQAASESGVIDEVSPEATPVPSASASTATLKAPRKPKPKPHMLSAASPAEASLSRNSSISKHSIISAPPLPTQRTTIHLASSSPSKHASTSTSPPGRRRNASLDLPSKTPMRTSSLSISSGKVLSGAGYPPIGRAKEGTQPSSGTSSKRASAEPEMNLMSIVAGVRHAREAYEKQQDPNRLLVIAKAPPPVTQNVDLLNFEYGNKEDKDKEQKMMESSISAPSLPVVPNTTPEKTASSSRQPNGTWDKKSVPLRSALRNPSRSPSPSVSPHSSPPHSVAGPSKLRPPLPPLPMPPVQARLPANHDHGEGASPESPLDGEVDLEDVASISSYETVHEVFVDSGSRTASPRPSEIPSPPPPPPPPHDAPESKRISTAVIKDTSTQARAPPVNGASSPPAAPRKSVRMSLPPTFSTTPPAIDDDEDPTQSIRRKRPPRAHPQPHTAVKPVGWSSRIHDAQPTRDVWDDSSDEDEEYGQAKRMLSKMTGKA</sequence>
<feature type="compositionally biased region" description="Polar residues" evidence="2">
    <location>
        <begin position="728"/>
        <end position="744"/>
    </location>
</feature>
<feature type="compositionally biased region" description="Low complexity" evidence="2">
    <location>
        <begin position="580"/>
        <end position="595"/>
    </location>
</feature>
<feature type="compositionally biased region" description="Basic and acidic residues" evidence="2">
    <location>
        <begin position="408"/>
        <end position="422"/>
    </location>
</feature>
<dbReference type="EMBL" id="JANAWD010000513">
    <property type="protein sequence ID" value="KAJ3478407.1"/>
    <property type="molecule type" value="Genomic_DNA"/>
</dbReference>
<dbReference type="GO" id="GO:0005886">
    <property type="term" value="C:plasma membrane"/>
    <property type="evidence" value="ECO:0007669"/>
    <property type="project" value="TreeGrafter"/>
</dbReference>
<feature type="compositionally biased region" description="Polar residues" evidence="2">
    <location>
        <begin position="235"/>
        <end position="252"/>
    </location>
</feature>
<dbReference type="PANTHER" id="PTHR31962:SF1">
    <property type="entry name" value="SPHINGOLIPID LONG CHAIN BASE-RESPONSIVE PROTEIN PIL1"/>
    <property type="match status" value="1"/>
</dbReference>
<dbReference type="PANTHER" id="PTHR31962">
    <property type="entry name" value="SPHINGOLIPID LONG CHAIN BASE-RESPONSIVE PROTEIN PIL1"/>
    <property type="match status" value="1"/>
</dbReference>
<reference evidence="3" key="1">
    <citation type="submission" date="2022-07" db="EMBL/GenBank/DDBJ databases">
        <title>Genome Sequence of Physisporinus lineatus.</title>
        <authorList>
            <person name="Buettner E."/>
        </authorList>
    </citation>
    <scope>NUCLEOTIDE SEQUENCE</scope>
    <source>
        <strain evidence="3">VT162</strain>
    </source>
</reference>
<evidence type="ECO:0000256" key="2">
    <source>
        <dbReference type="SAM" id="MobiDB-lite"/>
    </source>
</evidence>
<gene>
    <name evidence="3" type="ORF">NLI96_g9778</name>
</gene>
<feature type="compositionally biased region" description="Low complexity" evidence="2">
    <location>
        <begin position="752"/>
        <end position="783"/>
    </location>
</feature>
<dbReference type="Proteomes" id="UP001212997">
    <property type="component" value="Unassembled WGS sequence"/>
</dbReference>
<feature type="compositionally biased region" description="Pro residues" evidence="2">
    <location>
        <begin position="851"/>
        <end position="864"/>
    </location>
</feature>
<dbReference type="AlphaFoldDB" id="A0AAD5YAN5"/>
<feature type="compositionally biased region" description="Pro residues" evidence="2">
    <location>
        <begin position="784"/>
        <end position="795"/>
    </location>
</feature>
<feature type="coiled-coil region" evidence="1">
    <location>
        <begin position="68"/>
        <end position="105"/>
    </location>
</feature>
<name>A0AAD5YAN5_9APHY</name>
<keyword evidence="1" id="KW-0175">Coiled coil</keyword>
<feature type="compositionally biased region" description="Acidic residues" evidence="2">
    <location>
        <begin position="301"/>
        <end position="315"/>
    </location>
</feature>
<feature type="compositionally biased region" description="Low complexity" evidence="2">
    <location>
        <begin position="543"/>
        <end position="554"/>
    </location>
</feature>
<feature type="compositionally biased region" description="Basic residues" evidence="2">
    <location>
        <begin position="328"/>
        <end position="337"/>
    </location>
</feature>
<organism evidence="3 4">
    <name type="scientific">Meripilus lineatus</name>
    <dbReference type="NCBI Taxonomy" id="2056292"/>
    <lineage>
        <taxon>Eukaryota</taxon>
        <taxon>Fungi</taxon>
        <taxon>Dikarya</taxon>
        <taxon>Basidiomycota</taxon>
        <taxon>Agaricomycotina</taxon>
        <taxon>Agaricomycetes</taxon>
        <taxon>Polyporales</taxon>
        <taxon>Meripilaceae</taxon>
        <taxon>Meripilus</taxon>
    </lineage>
</organism>
<evidence type="ECO:0000313" key="4">
    <source>
        <dbReference type="Proteomes" id="UP001212997"/>
    </source>
</evidence>
<accession>A0AAD5YAN5</accession>
<dbReference type="GO" id="GO:0006897">
    <property type="term" value="P:endocytosis"/>
    <property type="evidence" value="ECO:0007669"/>
    <property type="project" value="TreeGrafter"/>
</dbReference>
<keyword evidence="4" id="KW-1185">Reference proteome</keyword>
<feature type="region of interest" description="Disordered" evidence="2">
    <location>
        <begin position="703"/>
        <end position="987"/>
    </location>
</feature>
<protein>
    <submittedName>
        <fullName evidence="3">Uncharacterized protein</fullName>
    </submittedName>
</protein>
<proteinExistence type="predicted"/>
<dbReference type="InterPro" id="IPR028245">
    <property type="entry name" value="PIL1/LSP1"/>
</dbReference>
<feature type="compositionally biased region" description="Basic and acidic residues" evidence="2">
    <location>
        <begin position="952"/>
        <end position="963"/>
    </location>
</feature>
<comment type="caution">
    <text evidence="3">The sequence shown here is derived from an EMBL/GenBank/DDBJ whole genome shotgun (WGS) entry which is preliminary data.</text>
</comment>
<dbReference type="GO" id="GO:0008289">
    <property type="term" value="F:lipid binding"/>
    <property type="evidence" value="ECO:0007669"/>
    <property type="project" value="TreeGrafter"/>
</dbReference>
<dbReference type="GO" id="GO:0070941">
    <property type="term" value="P:eisosome assembly"/>
    <property type="evidence" value="ECO:0007669"/>
    <property type="project" value="TreeGrafter"/>
</dbReference>
<feature type="compositionally biased region" description="Low complexity" evidence="2">
    <location>
        <begin position="515"/>
        <end position="529"/>
    </location>
</feature>
<feature type="region of interest" description="Disordered" evidence="2">
    <location>
        <begin position="213"/>
        <end position="315"/>
    </location>
</feature>
<feature type="compositionally biased region" description="Pro residues" evidence="2">
    <location>
        <begin position="434"/>
        <end position="449"/>
    </location>
</feature>
<feature type="compositionally biased region" description="Polar residues" evidence="2">
    <location>
        <begin position="468"/>
        <end position="477"/>
    </location>
</feature>
<dbReference type="GO" id="GO:0036286">
    <property type="term" value="C:eisosome filament"/>
    <property type="evidence" value="ECO:0007669"/>
    <property type="project" value="TreeGrafter"/>
</dbReference>
<evidence type="ECO:0000256" key="1">
    <source>
        <dbReference type="SAM" id="Coils"/>
    </source>
</evidence>
<evidence type="ECO:0000313" key="3">
    <source>
        <dbReference type="EMBL" id="KAJ3478407.1"/>
    </source>
</evidence>